<keyword evidence="6" id="KW-0315">Glutamine amidotransferase</keyword>
<evidence type="ECO:0000256" key="2">
    <source>
        <dbReference type="ARBA" id="ARBA00012916"/>
    </source>
</evidence>
<comment type="catalytic activity">
    <reaction evidence="1">
        <text>D-fructose 6-phosphate + L-glutamine = D-glucosamine 6-phosphate + L-glutamate</text>
        <dbReference type="Rhea" id="RHEA:13237"/>
        <dbReference type="ChEBI" id="CHEBI:29985"/>
        <dbReference type="ChEBI" id="CHEBI:58359"/>
        <dbReference type="ChEBI" id="CHEBI:58725"/>
        <dbReference type="ChEBI" id="CHEBI:61527"/>
        <dbReference type="EC" id="2.6.1.16"/>
    </reaction>
</comment>
<dbReference type="InterPro" id="IPR029055">
    <property type="entry name" value="Ntn_hydrolases_N"/>
</dbReference>
<sequence length="152" mass="17440">MCGIVGYIGKKDAYPIFIKGLNKLKYGGYDSSGGALNQQYRFKAKDKISLSGQFVFQNNVSLFLEFAHSHWVINGNPYQHLFYSCHSSSDNLISSINKDIIKNYTEHKEPIHHLKHKLMSCSSTSALIQLMILDNHSNFETHEKIYSNIWNH</sequence>
<evidence type="ECO:0000256" key="3">
    <source>
        <dbReference type="ARBA" id="ARBA00016090"/>
    </source>
</evidence>
<dbReference type="InterPro" id="IPR017932">
    <property type="entry name" value="GATase_2_dom"/>
</dbReference>
<dbReference type="SUPFAM" id="SSF56235">
    <property type="entry name" value="N-terminal nucleophile aminohydrolases (Ntn hydrolases)"/>
    <property type="match status" value="1"/>
</dbReference>
<dbReference type="PANTHER" id="PTHR10937:SF0">
    <property type="entry name" value="GLUTAMINE--FRUCTOSE-6-PHOSPHATE TRANSAMINASE (ISOMERIZING)"/>
    <property type="match status" value="1"/>
</dbReference>
<protein>
    <recommendedName>
        <fullName evidence="3">Glutamine--fructose-6-phosphate aminotransferase [isomerizing]</fullName>
        <ecNumber evidence="2">2.6.1.16</ecNumber>
    </recommendedName>
</protein>
<evidence type="ECO:0000256" key="4">
    <source>
        <dbReference type="ARBA" id="ARBA00022576"/>
    </source>
</evidence>
<dbReference type="PANTHER" id="PTHR10937">
    <property type="entry name" value="GLUCOSAMINE--FRUCTOSE-6-PHOSPHATE AMINOTRANSFERASE, ISOMERIZING"/>
    <property type="match status" value="1"/>
</dbReference>
<name>A0ABM8IGS7_9BACE</name>
<dbReference type="Proteomes" id="UP001496674">
    <property type="component" value="Chromosome"/>
</dbReference>
<evidence type="ECO:0000313" key="8">
    <source>
        <dbReference type="EMBL" id="BEG98720.1"/>
    </source>
</evidence>
<evidence type="ECO:0000256" key="5">
    <source>
        <dbReference type="ARBA" id="ARBA00022679"/>
    </source>
</evidence>
<proteinExistence type="predicted"/>
<dbReference type="Gene3D" id="3.60.20.10">
    <property type="entry name" value="Glutamine Phosphoribosylpyrophosphate, subunit 1, domain 1"/>
    <property type="match status" value="1"/>
</dbReference>
<evidence type="ECO:0000256" key="6">
    <source>
        <dbReference type="ARBA" id="ARBA00022962"/>
    </source>
</evidence>
<reference evidence="8 9" key="1">
    <citation type="submission" date="2023-04" db="EMBL/GenBank/DDBJ databases">
        <title>Draft genome sequence of acteroides sedimenti strain YN3PY1.</title>
        <authorList>
            <person name="Yoshida N."/>
        </authorList>
    </citation>
    <scope>NUCLEOTIDE SEQUENCE [LARGE SCALE GENOMIC DNA]</scope>
    <source>
        <strain evidence="8 9">YN3PY1</strain>
    </source>
</reference>
<keyword evidence="4" id="KW-0032">Aminotransferase</keyword>
<evidence type="ECO:0000259" key="7">
    <source>
        <dbReference type="PROSITE" id="PS51278"/>
    </source>
</evidence>
<dbReference type="RefSeq" id="WP_353333892.1">
    <property type="nucleotide sequence ID" value="NZ_AP028055.1"/>
</dbReference>
<dbReference type="EC" id="2.6.1.16" evidence="2"/>
<feature type="domain" description="Glutamine amidotransferase type-2" evidence="7">
    <location>
        <begin position="2"/>
        <end position="152"/>
    </location>
</feature>
<keyword evidence="9" id="KW-1185">Reference proteome</keyword>
<accession>A0ABM8IGS7</accession>
<keyword evidence="5" id="KW-0808">Transferase</keyword>
<organism evidence="8 9">
    <name type="scientific">Bacteroides sedimenti</name>
    <dbReference type="NCBI Taxonomy" id="2136147"/>
    <lineage>
        <taxon>Bacteria</taxon>
        <taxon>Pseudomonadati</taxon>
        <taxon>Bacteroidota</taxon>
        <taxon>Bacteroidia</taxon>
        <taxon>Bacteroidales</taxon>
        <taxon>Bacteroidaceae</taxon>
        <taxon>Bacteroides</taxon>
    </lineage>
</organism>
<evidence type="ECO:0000313" key="9">
    <source>
        <dbReference type="Proteomes" id="UP001496674"/>
    </source>
</evidence>
<dbReference type="EMBL" id="AP028055">
    <property type="protein sequence ID" value="BEG98720.1"/>
    <property type="molecule type" value="Genomic_DNA"/>
</dbReference>
<evidence type="ECO:0000256" key="1">
    <source>
        <dbReference type="ARBA" id="ARBA00001031"/>
    </source>
</evidence>
<gene>
    <name evidence="8" type="ORF">BSYN_09850</name>
</gene>
<dbReference type="PROSITE" id="PS51278">
    <property type="entry name" value="GATASE_TYPE_2"/>
    <property type="match status" value="1"/>
</dbReference>